<protein>
    <submittedName>
        <fullName evidence="1">Uncharacterized protein</fullName>
    </submittedName>
</protein>
<dbReference type="Proteomes" id="UP001531129">
    <property type="component" value="Unassembled WGS sequence"/>
</dbReference>
<evidence type="ECO:0000313" key="2">
    <source>
        <dbReference type="Proteomes" id="UP001531129"/>
    </source>
</evidence>
<dbReference type="EMBL" id="JBAMYC010000006">
    <property type="protein sequence ID" value="MEI1248765.1"/>
    <property type="molecule type" value="Genomic_DNA"/>
</dbReference>
<sequence>MGSFTHVHGSVRPVPPRIESDEDVLAAAAEIVALGADAPIGLSAEALEQSGLLPFPFQTISTALTFVTG</sequence>
<name>A0ABU8CJ35_9HYPH</name>
<accession>A0ABU8CJ35</accession>
<organism evidence="1 2">
    <name type="scientific">Rhizobium aouanii</name>
    <dbReference type="NCBI Taxonomy" id="3118145"/>
    <lineage>
        <taxon>Bacteria</taxon>
        <taxon>Pseudomonadati</taxon>
        <taxon>Pseudomonadota</taxon>
        <taxon>Alphaproteobacteria</taxon>
        <taxon>Hyphomicrobiales</taxon>
        <taxon>Rhizobiaceae</taxon>
        <taxon>Rhizobium/Agrobacterium group</taxon>
        <taxon>Rhizobium</taxon>
    </lineage>
</organism>
<evidence type="ECO:0000313" key="1">
    <source>
        <dbReference type="EMBL" id="MEI1248765.1"/>
    </source>
</evidence>
<reference evidence="1 2" key="1">
    <citation type="submission" date="2024-01" db="EMBL/GenBank/DDBJ databases">
        <title>Draft genome sequences of three bacterial strains isolated from Acacia saligna represent a potential new species within the genus Rhizobium.</title>
        <authorList>
            <person name="Tambong J.T."/>
            <person name="Mnasri B."/>
        </authorList>
    </citation>
    <scope>NUCLEOTIDE SEQUENCE [LARGE SCALE GENOMIC DNA]</scope>
    <source>
        <strain evidence="1 2">1AS12I</strain>
    </source>
</reference>
<keyword evidence="2" id="KW-1185">Reference proteome</keyword>
<proteinExistence type="predicted"/>
<dbReference type="RefSeq" id="WP_264396728.1">
    <property type="nucleotide sequence ID" value="NZ_JBAMYB010000006.1"/>
</dbReference>
<gene>
    <name evidence="1" type="ORF">V8Q02_12110</name>
</gene>
<comment type="caution">
    <text evidence="1">The sequence shown here is derived from an EMBL/GenBank/DDBJ whole genome shotgun (WGS) entry which is preliminary data.</text>
</comment>